<evidence type="ECO:0000256" key="1">
    <source>
        <dbReference type="SAM" id="Phobius"/>
    </source>
</evidence>
<keyword evidence="1" id="KW-0472">Membrane</keyword>
<dbReference type="EMBL" id="JAHKRT010000002">
    <property type="protein sequence ID" value="MBU3077317.1"/>
    <property type="molecule type" value="Genomic_DNA"/>
</dbReference>
<evidence type="ECO:0000313" key="2">
    <source>
        <dbReference type="EMBL" id="MBU3077317.1"/>
    </source>
</evidence>
<dbReference type="RefSeq" id="WP_216321327.1">
    <property type="nucleotide sequence ID" value="NZ_JAHKRT010000002.1"/>
</dbReference>
<organism evidence="2 3">
    <name type="scientific">Sphingomonas quercus</name>
    <dbReference type="NCBI Taxonomy" id="2842451"/>
    <lineage>
        <taxon>Bacteria</taxon>
        <taxon>Pseudomonadati</taxon>
        <taxon>Pseudomonadota</taxon>
        <taxon>Alphaproteobacteria</taxon>
        <taxon>Sphingomonadales</taxon>
        <taxon>Sphingomonadaceae</taxon>
        <taxon>Sphingomonas</taxon>
    </lineage>
</organism>
<proteinExistence type="predicted"/>
<evidence type="ECO:0000313" key="3">
    <source>
        <dbReference type="Proteomes" id="UP000776276"/>
    </source>
</evidence>
<name>A0ABS6BIA2_9SPHN</name>
<feature type="transmembrane region" description="Helical" evidence="1">
    <location>
        <begin position="72"/>
        <end position="93"/>
    </location>
</feature>
<protein>
    <submittedName>
        <fullName evidence="2">Uncharacterized protein</fullName>
    </submittedName>
</protein>
<dbReference type="Proteomes" id="UP000776276">
    <property type="component" value="Unassembled WGS sequence"/>
</dbReference>
<gene>
    <name evidence="2" type="ORF">KOF26_05500</name>
</gene>
<reference evidence="2 3" key="1">
    <citation type="submission" date="2021-06" db="EMBL/GenBank/DDBJ databases">
        <title>Sphingomonas sp. XMGL2, whole genome shotgun sequencing project.</title>
        <authorList>
            <person name="Zhao G."/>
            <person name="Shen L."/>
        </authorList>
    </citation>
    <scope>NUCLEOTIDE SEQUENCE [LARGE SCALE GENOMIC DNA]</scope>
    <source>
        <strain evidence="2 3">XMGL2</strain>
    </source>
</reference>
<comment type="caution">
    <text evidence="2">The sequence shown here is derived from an EMBL/GenBank/DDBJ whole genome shotgun (WGS) entry which is preliminary data.</text>
</comment>
<keyword evidence="1" id="KW-1133">Transmembrane helix</keyword>
<keyword evidence="1" id="KW-0812">Transmembrane</keyword>
<accession>A0ABS6BIA2</accession>
<sequence length="106" mass="11418">MRRILQPWAGLIGGVAGWYLSQQAGSGMIFAQCTRGHWWSVALLGAAGLALVAAGAMLSYRRWQDGRTEQDGWQFVALLSMLLALLLAFPILMQTIAGLLVPGCLS</sequence>
<keyword evidence="3" id="KW-1185">Reference proteome</keyword>
<feature type="transmembrane region" description="Helical" evidence="1">
    <location>
        <begin position="41"/>
        <end position="60"/>
    </location>
</feature>